<protein>
    <submittedName>
        <fullName evidence="2">Uncharacterized protein</fullName>
    </submittedName>
</protein>
<feature type="non-terminal residue" evidence="2">
    <location>
        <position position="1"/>
    </location>
</feature>
<name>A0ABU6XC15_9FABA</name>
<evidence type="ECO:0000313" key="2">
    <source>
        <dbReference type="EMBL" id="MED6195600.1"/>
    </source>
</evidence>
<feature type="compositionally biased region" description="Polar residues" evidence="1">
    <location>
        <begin position="9"/>
        <end position="48"/>
    </location>
</feature>
<gene>
    <name evidence="2" type="ORF">PIB30_039473</name>
</gene>
<feature type="compositionally biased region" description="Low complexity" evidence="1">
    <location>
        <begin position="99"/>
        <end position="112"/>
    </location>
</feature>
<sequence length="127" mass="13434">KTKQDPSAAPSSTNKAQPSHTPTPQTESNSNSVCSDQDPSRSNASSQTRKSKGKGVETSIRENVPLKLNTMSTLKSEGEMPRKPMIKQVLEARRAKGISLSANSTTSTNTSESLEKAPPNPPQVGSG</sequence>
<dbReference type="Proteomes" id="UP001341840">
    <property type="component" value="Unassembled WGS sequence"/>
</dbReference>
<reference evidence="2 3" key="1">
    <citation type="journal article" date="2023" name="Plants (Basel)">
        <title>Bridging the Gap: Combining Genomics and Transcriptomics Approaches to Understand Stylosanthes scabra, an Orphan Legume from the Brazilian Caatinga.</title>
        <authorList>
            <person name="Ferreira-Neto J.R.C."/>
            <person name="da Silva M.D."/>
            <person name="Binneck E."/>
            <person name="de Melo N.F."/>
            <person name="da Silva R.H."/>
            <person name="de Melo A.L.T.M."/>
            <person name="Pandolfi V."/>
            <person name="Bustamante F.O."/>
            <person name="Brasileiro-Vidal A.C."/>
            <person name="Benko-Iseppon A.M."/>
        </authorList>
    </citation>
    <scope>NUCLEOTIDE SEQUENCE [LARGE SCALE GENOMIC DNA]</scope>
    <source>
        <tissue evidence="2">Leaves</tissue>
    </source>
</reference>
<organism evidence="2 3">
    <name type="scientific">Stylosanthes scabra</name>
    <dbReference type="NCBI Taxonomy" id="79078"/>
    <lineage>
        <taxon>Eukaryota</taxon>
        <taxon>Viridiplantae</taxon>
        <taxon>Streptophyta</taxon>
        <taxon>Embryophyta</taxon>
        <taxon>Tracheophyta</taxon>
        <taxon>Spermatophyta</taxon>
        <taxon>Magnoliopsida</taxon>
        <taxon>eudicotyledons</taxon>
        <taxon>Gunneridae</taxon>
        <taxon>Pentapetalae</taxon>
        <taxon>rosids</taxon>
        <taxon>fabids</taxon>
        <taxon>Fabales</taxon>
        <taxon>Fabaceae</taxon>
        <taxon>Papilionoideae</taxon>
        <taxon>50 kb inversion clade</taxon>
        <taxon>dalbergioids sensu lato</taxon>
        <taxon>Dalbergieae</taxon>
        <taxon>Pterocarpus clade</taxon>
        <taxon>Stylosanthes</taxon>
    </lineage>
</organism>
<comment type="caution">
    <text evidence="2">The sequence shown here is derived from an EMBL/GenBank/DDBJ whole genome shotgun (WGS) entry which is preliminary data.</text>
</comment>
<proteinExistence type="predicted"/>
<dbReference type="EMBL" id="JASCZI010211657">
    <property type="protein sequence ID" value="MED6195600.1"/>
    <property type="molecule type" value="Genomic_DNA"/>
</dbReference>
<evidence type="ECO:0000313" key="3">
    <source>
        <dbReference type="Proteomes" id="UP001341840"/>
    </source>
</evidence>
<feature type="compositionally biased region" description="Pro residues" evidence="1">
    <location>
        <begin position="118"/>
        <end position="127"/>
    </location>
</feature>
<evidence type="ECO:0000256" key="1">
    <source>
        <dbReference type="SAM" id="MobiDB-lite"/>
    </source>
</evidence>
<keyword evidence="3" id="KW-1185">Reference proteome</keyword>
<accession>A0ABU6XC15</accession>
<feature type="region of interest" description="Disordered" evidence="1">
    <location>
        <begin position="1"/>
        <end position="127"/>
    </location>
</feature>